<evidence type="ECO:0000313" key="1">
    <source>
        <dbReference type="EMBL" id="AKV02676.1"/>
    </source>
</evidence>
<dbReference type="RefSeq" id="WP_146653558.1">
    <property type="nucleotide sequence ID" value="NZ_CP012333.1"/>
</dbReference>
<keyword evidence="2" id="KW-1185">Reference proteome</keyword>
<reference evidence="1 2" key="1">
    <citation type="submission" date="2015-08" db="EMBL/GenBank/DDBJ databases">
        <authorList>
            <person name="Babu N.S."/>
            <person name="Beckwith C.J."/>
            <person name="Beseler K.G."/>
            <person name="Brison A."/>
            <person name="Carone J.V."/>
            <person name="Caskin T.P."/>
            <person name="Diamond M."/>
            <person name="Durham M.E."/>
            <person name="Foxe J.M."/>
            <person name="Go M."/>
            <person name="Henderson B.A."/>
            <person name="Jones I.B."/>
            <person name="McGettigan J.A."/>
            <person name="Micheletti S.J."/>
            <person name="Nasrallah M.E."/>
            <person name="Ortiz D."/>
            <person name="Piller C.R."/>
            <person name="Privatt S.R."/>
            <person name="Schneider S.L."/>
            <person name="Sharp S."/>
            <person name="Smith T.C."/>
            <person name="Stanton J.D."/>
            <person name="Ullery H.E."/>
            <person name="Wilson R.J."/>
            <person name="Serrano M.G."/>
            <person name="Buck G."/>
            <person name="Lee V."/>
            <person name="Wang Y."/>
            <person name="Carvalho R."/>
            <person name="Voegtly L."/>
            <person name="Shi R."/>
            <person name="Duckworth R."/>
            <person name="Johnson A."/>
            <person name="Loviza R."/>
            <person name="Walstead R."/>
            <person name="Shah Z."/>
            <person name="Kiflezghi M."/>
            <person name="Wade K."/>
            <person name="Ball S.L."/>
            <person name="Bradley K.W."/>
            <person name="Asai D.J."/>
            <person name="Bowman C.A."/>
            <person name="Russell D.A."/>
            <person name="Pope W.H."/>
            <person name="Jacobs-Sera D."/>
            <person name="Hendrix R.W."/>
            <person name="Hatfull G.F."/>
        </authorList>
    </citation>
    <scope>NUCLEOTIDE SEQUENCE [LARGE SCALE GENOMIC DNA]</scope>
    <source>
        <strain evidence="1 2">DSM 27648</strain>
    </source>
</reference>
<name>A0A0K1QA57_9BACT</name>
<accession>A0A0K1QA57</accession>
<dbReference type="Proteomes" id="UP000064967">
    <property type="component" value="Chromosome"/>
</dbReference>
<dbReference type="EMBL" id="CP012333">
    <property type="protein sequence ID" value="AKV02676.1"/>
    <property type="molecule type" value="Genomic_DNA"/>
</dbReference>
<protein>
    <submittedName>
        <fullName evidence="1">Uncharacterized protein</fullName>
    </submittedName>
</protein>
<evidence type="ECO:0000313" key="2">
    <source>
        <dbReference type="Proteomes" id="UP000064967"/>
    </source>
</evidence>
<dbReference type="AlphaFoldDB" id="A0A0K1QA57"/>
<gene>
    <name evidence="1" type="ORF">AKJ09_09339</name>
</gene>
<dbReference type="KEGG" id="llu:AKJ09_09339"/>
<proteinExistence type="predicted"/>
<sequence length="329" mass="35979">MGSSKTRTWGALLIALVGFTSPRDAGAWAESCQAMKKGDVAKCTAEARKTCTDDDAWGRKQCEYKLVEKYDLCSQDSLGNAGKSVSEIISAARSWYARDTDDKEWIARAQKIEAQVATYTRIYNEWKACDAGAFSKSTAAEVQEAPARDKKRYQETVEAVLSYAEELKKRGGGTESFVKGKAQEAIATGAKLPASFRYKDKELAGVLALVDKSVADAEQARLDAIAARGCPSGQNLEASFLAIAKKELDGDGAKRRIVRQSLARHQDRDGLISRDNVPITICEEFQKNGKSTCSTQNMTIFREKPPNGSWGSWQISVGSGEEINCSKMK</sequence>
<organism evidence="1 2">
    <name type="scientific">Labilithrix luteola</name>
    <dbReference type="NCBI Taxonomy" id="1391654"/>
    <lineage>
        <taxon>Bacteria</taxon>
        <taxon>Pseudomonadati</taxon>
        <taxon>Myxococcota</taxon>
        <taxon>Polyangia</taxon>
        <taxon>Polyangiales</taxon>
        <taxon>Labilitrichaceae</taxon>
        <taxon>Labilithrix</taxon>
    </lineage>
</organism>